<dbReference type="InterPro" id="IPR036942">
    <property type="entry name" value="Beta-barrel_TonB_sf"/>
</dbReference>
<gene>
    <name evidence="13" type="ORF">AW736_10740</name>
</gene>
<evidence type="ECO:0000256" key="1">
    <source>
        <dbReference type="ARBA" id="ARBA00004571"/>
    </source>
</evidence>
<dbReference type="OrthoDB" id="174921at2"/>
<evidence type="ECO:0000256" key="7">
    <source>
        <dbReference type="ARBA" id="ARBA00023004"/>
    </source>
</evidence>
<comment type="subcellular location">
    <subcellularLocation>
        <location evidence="1 11">Cell outer membrane</location>
        <topology evidence="1 11">Multi-pass membrane protein</topology>
    </subcellularLocation>
</comment>
<name>A0A178IKH3_9BACT</name>
<keyword evidence="6" id="KW-0732">Signal</keyword>
<keyword evidence="4" id="KW-0410">Iron transport</keyword>
<comment type="similarity">
    <text evidence="11">Belongs to the TonB-dependent receptor family.</text>
</comment>
<dbReference type="GO" id="GO:0009279">
    <property type="term" value="C:cell outer membrane"/>
    <property type="evidence" value="ECO:0007669"/>
    <property type="project" value="UniProtKB-SubCell"/>
</dbReference>
<evidence type="ECO:0000256" key="10">
    <source>
        <dbReference type="ARBA" id="ARBA00023237"/>
    </source>
</evidence>
<evidence type="ECO:0000256" key="2">
    <source>
        <dbReference type="ARBA" id="ARBA00022448"/>
    </source>
</evidence>
<dbReference type="PANTHER" id="PTHR32552">
    <property type="entry name" value="FERRICHROME IRON RECEPTOR-RELATED"/>
    <property type="match status" value="1"/>
</dbReference>
<dbReference type="Gene3D" id="2.170.130.10">
    <property type="entry name" value="TonB-dependent receptor, plug domain"/>
    <property type="match status" value="1"/>
</dbReference>
<keyword evidence="8" id="KW-0406">Ion transport</keyword>
<feature type="domain" description="TonB-dependent receptor plug" evidence="12">
    <location>
        <begin position="94"/>
        <end position="193"/>
    </location>
</feature>
<evidence type="ECO:0000256" key="5">
    <source>
        <dbReference type="ARBA" id="ARBA00022692"/>
    </source>
</evidence>
<dbReference type="GO" id="GO:0015344">
    <property type="term" value="F:siderophore uptake transmembrane transporter activity"/>
    <property type="evidence" value="ECO:0007669"/>
    <property type="project" value="TreeGrafter"/>
</dbReference>
<evidence type="ECO:0000256" key="3">
    <source>
        <dbReference type="ARBA" id="ARBA00022452"/>
    </source>
</evidence>
<evidence type="ECO:0000256" key="8">
    <source>
        <dbReference type="ARBA" id="ARBA00023065"/>
    </source>
</evidence>
<proteinExistence type="inferred from homology"/>
<dbReference type="InterPro" id="IPR037066">
    <property type="entry name" value="Plug_dom_sf"/>
</dbReference>
<evidence type="ECO:0000256" key="4">
    <source>
        <dbReference type="ARBA" id="ARBA00022496"/>
    </source>
</evidence>
<reference evidence="13 14" key="1">
    <citation type="submission" date="2016-01" db="EMBL/GenBank/DDBJ databases">
        <title>High potential of lignocellulose degradation of a new Verrucomicrobia species.</title>
        <authorList>
            <person name="Wang Y."/>
            <person name="Shi Y."/>
            <person name="Qiu Z."/>
            <person name="Liu S."/>
            <person name="Yang H."/>
        </authorList>
    </citation>
    <scope>NUCLEOTIDE SEQUENCE [LARGE SCALE GENOMIC DNA]</scope>
    <source>
        <strain evidence="13 14">TSB47</strain>
    </source>
</reference>
<dbReference type="PROSITE" id="PS52016">
    <property type="entry name" value="TONB_DEPENDENT_REC_3"/>
    <property type="match status" value="1"/>
</dbReference>
<dbReference type="AlphaFoldDB" id="A0A178IKH3"/>
<evidence type="ECO:0000256" key="11">
    <source>
        <dbReference type="PROSITE-ProRule" id="PRU01360"/>
    </source>
</evidence>
<dbReference type="Proteomes" id="UP000078486">
    <property type="component" value="Unassembled WGS sequence"/>
</dbReference>
<accession>A0A178IKH3</accession>
<keyword evidence="9 11" id="KW-0472">Membrane</keyword>
<dbReference type="InterPro" id="IPR012910">
    <property type="entry name" value="Plug_dom"/>
</dbReference>
<evidence type="ECO:0000256" key="9">
    <source>
        <dbReference type="ARBA" id="ARBA00023136"/>
    </source>
</evidence>
<keyword evidence="10 11" id="KW-0998">Cell outer membrane</keyword>
<protein>
    <recommendedName>
        <fullName evidence="12">TonB-dependent receptor plug domain-containing protein</fullName>
    </recommendedName>
</protein>
<keyword evidence="5 11" id="KW-0812">Transmembrane</keyword>
<dbReference type="EMBL" id="LRRQ01000076">
    <property type="protein sequence ID" value="OAM89797.1"/>
    <property type="molecule type" value="Genomic_DNA"/>
</dbReference>
<dbReference type="Pfam" id="PF07715">
    <property type="entry name" value="Plug"/>
    <property type="match status" value="1"/>
</dbReference>
<dbReference type="STRING" id="1184151.AW736_10740"/>
<keyword evidence="3 11" id="KW-1134">Transmembrane beta strand</keyword>
<dbReference type="InterPro" id="IPR039426">
    <property type="entry name" value="TonB-dep_rcpt-like"/>
</dbReference>
<comment type="caution">
    <text evidence="13">The sequence shown here is derived from an EMBL/GenBank/DDBJ whole genome shotgun (WGS) entry which is preliminary data.</text>
</comment>
<dbReference type="SUPFAM" id="SSF56935">
    <property type="entry name" value="Porins"/>
    <property type="match status" value="1"/>
</dbReference>
<evidence type="ECO:0000259" key="12">
    <source>
        <dbReference type="Pfam" id="PF07715"/>
    </source>
</evidence>
<keyword evidence="2 11" id="KW-0813">Transport</keyword>
<evidence type="ECO:0000256" key="6">
    <source>
        <dbReference type="ARBA" id="ARBA00022729"/>
    </source>
</evidence>
<dbReference type="Gene3D" id="2.40.170.20">
    <property type="entry name" value="TonB-dependent receptor, beta-barrel domain"/>
    <property type="match status" value="1"/>
</dbReference>
<evidence type="ECO:0000313" key="14">
    <source>
        <dbReference type="Proteomes" id="UP000078486"/>
    </source>
</evidence>
<organism evidence="13 14">
    <name type="scientific">Termitidicoccus mucosus</name>
    <dbReference type="NCBI Taxonomy" id="1184151"/>
    <lineage>
        <taxon>Bacteria</taxon>
        <taxon>Pseudomonadati</taxon>
        <taxon>Verrucomicrobiota</taxon>
        <taxon>Opitutia</taxon>
        <taxon>Opitutales</taxon>
        <taxon>Opitutaceae</taxon>
        <taxon>Termitidicoccus</taxon>
    </lineage>
</organism>
<evidence type="ECO:0000313" key="13">
    <source>
        <dbReference type="EMBL" id="OAM89797.1"/>
    </source>
</evidence>
<keyword evidence="14" id="KW-1185">Reference proteome</keyword>
<keyword evidence="7" id="KW-0408">Iron</keyword>
<dbReference type="PANTHER" id="PTHR32552:SF68">
    <property type="entry name" value="FERRICHROME OUTER MEMBRANE TRANSPORTER_PHAGE RECEPTOR"/>
    <property type="match status" value="1"/>
</dbReference>
<sequence>MTKMSTPSLGCPVFPLAPSRIIALLSCLGLIAGLSAQSVSPPPSAPASTSGAAVPTDDEVIVLDVFNINETTQTNEWVATQALTGTRTAEQMVNLPYQIQVITSEMLQDFGMIAVVDQLSAIGGFVGEADQADPAIAASAGVSGGGGKLRGFSALILRDGFRMTQPPQNINTQQVEVIKGPMSALYGAAQPGGLINYISRRPTSKARYEFSFTAGSYDRWEPSVLINTPVVRNKVYILVGAQHMSRKSNVQYVEANTTTLFGSVLYKPFKSTNITVSFETQHLDGIRQAGAPNYVVDANLVDGTTNPVNWDTDTGYVAGIWWPWIEQGLNLSGPNEWYNRDYDRWHVQFEQGLGRNWRLKAAYQWQVKTFDQNYYNSSNLSLAHEGLATAADGRPYGGFSGYVPEVRFQDYSFPYAALVDLSGEFNTGKIRHKLLFTADISKVELDSQAWRLPTPSQSPQFGADVPADIRYMDPLHPNYDLVSWYNPPGGGGIYDNIHSRDRDLAHVDENNSNAAHGENARARMSSVHYTNLKAYGYSVSERMFLFRDRLILMGSLRLDQTEYQDYQMTTSRNVYRQWTQDGEQLRALATARHENGQRVGVQYFDGAAWQTKMTTDGSGRPVPMTVPAVFSPNWVPGEEDKLTYSVGATWKALSDDKLIAFANYSTSFNPEIVVDDGIGELMPNETGKGFEAGIKFLPYGKKLITVLSYFDIEKHNIAISNPDYRQGDGSPQYLGSGAQRVTGVDMDLTWIPIKDLTLLASASYMDSETIESANKTLVGNRMTALPNKTFQARARYRLPPGLFRGFTVGADVSYRSGWVRGYYTAPTSSSAGRLYEWMPDNILWGGFIRYEWKAGKRTTQQLSLSCRNMFDKLHTGLGSTRSLGRQVNLTYKIIYR</sequence>